<accession>A0ABW0YLQ3</accession>
<proteinExistence type="predicted"/>
<dbReference type="RefSeq" id="WP_054634856.1">
    <property type="nucleotide sequence ID" value="NZ_JBHSOZ010000003.1"/>
</dbReference>
<reference evidence="2" key="1">
    <citation type="journal article" date="2019" name="Int. J. Syst. Evol. Microbiol.">
        <title>The Global Catalogue of Microorganisms (GCM) 10K type strain sequencing project: providing services to taxonomists for standard genome sequencing and annotation.</title>
        <authorList>
            <consortium name="The Broad Institute Genomics Platform"/>
            <consortium name="The Broad Institute Genome Sequencing Center for Infectious Disease"/>
            <person name="Wu L."/>
            <person name="Ma J."/>
        </authorList>
    </citation>
    <scope>NUCLEOTIDE SEQUENCE [LARGE SCALE GENOMIC DNA]</scope>
    <source>
        <strain evidence="2">CECT 7184</strain>
    </source>
</reference>
<dbReference type="Proteomes" id="UP001596142">
    <property type="component" value="Unassembled WGS sequence"/>
</dbReference>
<sequence>MDMSLFWLAIGIAAAGYFIGDGLKNFKNPNAKDIIDYLDEDEHELIKENEVHHFIGITKEDARHLIQEHSDIPHIIINGTTYYPKTKLRNWLLNAGN</sequence>
<name>A0ABW0YLQ3_9BACI</name>
<evidence type="ECO:0000313" key="1">
    <source>
        <dbReference type="EMBL" id="MFC5712407.1"/>
    </source>
</evidence>
<dbReference type="GO" id="GO:0003677">
    <property type="term" value="F:DNA binding"/>
    <property type="evidence" value="ECO:0007669"/>
    <property type="project" value="UniProtKB-KW"/>
</dbReference>
<comment type="caution">
    <text evidence="1">The sequence shown here is derived from an EMBL/GenBank/DDBJ whole genome shotgun (WGS) entry which is preliminary data.</text>
</comment>
<dbReference type="EMBL" id="JBHSOZ010000003">
    <property type="protein sequence ID" value="MFC5712407.1"/>
    <property type="molecule type" value="Genomic_DNA"/>
</dbReference>
<evidence type="ECO:0000313" key="2">
    <source>
        <dbReference type="Proteomes" id="UP001596142"/>
    </source>
</evidence>
<keyword evidence="2" id="KW-1185">Reference proteome</keyword>
<organism evidence="1 2">
    <name type="scientific">Thalassorhabdus alkalitolerans</name>
    <dbReference type="NCBI Taxonomy" id="2282697"/>
    <lineage>
        <taxon>Bacteria</taxon>
        <taxon>Bacillati</taxon>
        <taxon>Bacillota</taxon>
        <taxon>Bacilli</taxon>
        <taxon>Bacillales</taxon>
        <taxon>Bacillaceae</taxon>
        <taxon>Thalassorhabdus</taxon>
    </lineage>
</organism>
<protein>
    <submittedName>
        <fullName evidence="1">DNA-binding protein</fullName>
    </submittedName>
</protein>
<gene>
    <name evidence="1" type="ORF">ACFPU1_06415</name>
</gene>
<keyword evidence="1" id="KW-0238">DNA-binding</keyword>